<name>A0A820AE03_9BILA</name>
<organism evidence="1 2">
    <name type="scientific">Rotaria sordida</name>
    <dbReference type="NCBI Taxonomy" id="392033"/>
    <lineage>
        <taxon>Eukaryota</taxon>
        <taxon>Metazoa</taxon>
        <taxon>Spiralia</taxon>
        <taxon>Gnathifera</taxon>
        <taxon>Rotifera</taxon>
        <taxon>Eurotatoria</taxon>
        <taxon>Bdelloidea</taxon>
        <taxon>Philodinida</taxon>
        <taxon>Philodinidae</taxon>
        <taxon>Rotaria</taxon>
    </lineage>
</organism>
<dbReference type="Proteomes" id="UP000663836">
    <property type="component" value="Unassembled WGS sequence"/>
</dbReference>
<dbReference type="EMBL" id="CAJOBD010012728">
    <property type="protein sequence ID" value="CAF4183743.1"/>
    <property type="molecule type" value="Genomic_DNA"/>
</dbReference>
<proteinExistence type="predicted"/>
<dbReference type="AlphaFoldDB" id="A0A820AE03"/>
<evidence type="ECO:0000313" key="1">
    <source>
        <dbReference type="EMBL" id="CAF4183743.1"/>
    </source>
</evidence>
<gene>
    <name evidence="1" type="ORF">JBS370_LOCUS35652</name>
</gene>
<protein>
    <submittedName>
        <fullName evidence="1">Uncharacterized protein</fullName>
    </submittedName>
</protein>
<feature type="non-terminal residue" evidence="1">
    <location>
        <position position="121"/>
    </location>
</feature>
<accession>A0A820AE03</accession>
<reference evidence="1" key="1">
    <citation type="submission" date="2021-02" db="EMBL/GenBank/DDBJ databases">
        <authorList>
            <person name="Nowell W R."/>
        </authorList>
    </citation>
    <scope>NUCLEOTIDE SEQUENCE</scope>
</reference>
<comment type="caution">
    <text evidence="1">The sequence shown here is derived from an EMBL/GenBank/DDBJ whole genome shotgun (WGS) entry which is preliminary data.</text>
</comment>
<evidence type="ECO:0000313" key="2">
    <source>
        <dbReference type="Proteomes" id="UP000663836"/>
    </source>
</evidence>
<sequence length="121" mass="14400">LCEILYNLPELDTLRIHSLSFSKTDYLSDEELDNVIVLLTFLHINYLQIKCVNYMEAELLVKFILTLMKNESYHLIRLLCFSIPTADDKMVRKLEAIIIVKNLLWNCTIQRVVDNIYLYWK</sequence>